<sequence>MRDLLNYKHHVVVLETPAVQLGNLLHHGLASRRIQRATFARLEPRARHARLESSVYLLQTRLNCPTYVHLDQHVLPRAHRLQGADQAVQHELPVVHHHPHISHNHLQQRPRNKVVVEQVQHRLSAPAHRAADDVVHPLRELGPAQRKGPGAQHTRLVERPFEGGEAPVVPQVRERVAHLELVPRRRHDTPQPKNALPGGEVGLHELREAGIESVRAQLRRGAVQHDGRLEARLGGEQRRRARGQQ</sequence>
<feature type="compositionally biased region" description="Basic and acidic residues" evidence="1">
    <location>
        <begin position="223"/>
        <end position="238"/>
    </location>
</feature>
<organism evidence="2 3">
    <name type="scientific">Babesia caballi</name>
    <dbReference type="NCBI Taxonomy" id="5871"/>
    <lineage>
        <taxon>Eukaryota</taxon>
        <taxon>Sar</taxon>
        <taxon>Alveolata</taxon>
        <taxon>Apicomplexa</taxon>
        <taxon>Aconoidasida</taxon>
        <taxon>Piroplasmida</taxon>
        <taxon>Babesiidae</taxon>
        <taxon>Babesia</taxon>
    </lineage>
</organism>
<accession>A0AAV4M2C4</accession>
<comment type="caution">
    <text evidence="2">The sequence shown here is derived from an EMBL/GenBank/DDBJ whole genome shotgun (WGS) entry which is preliminary data.</text>
</comment>
<evidence type="ECO:0000256" key="1">
    <source>
        <dbReference type="SAM" id="MobiDB-lite"/>
    </source>
</evidence>
<protein>
    <submittedName>
        <fullName evidence="2">Potassium voltage-gated channel subfamily H member 5 isoform X3</fullName>
    </submittedName>
</protein>
<proteinExistence type="predicted"/>
<gene>
    <name evidence="2" type="ORF">BcabD6B2_43990</name>
</gene>
<dbReference type="RefSeq" id="XP_067717033.1">
    <property type="nucleotide sequence ID" value="XM_067860932.1"/>
</dbReference>
<feature type="region of interest" description="Disordered" evidence="1">
    <location>
        <begin position="222"/>
        <end position="245"/>
    </location>
</feature>
<name>A0AAV4M2C4_BABCB</name>
<dbReference type="AlphaFoldDB" id="A0AAV4M2C4"/>
<dbReference type="GeneID" id="94196445"/>
<reference evidence="2 3" key="1">
    <citation type="submission" date="2021-06" db="EMBL/GenBank/DDBJ databases">
        <title>Genome sequence of Babesia caballi.</title>
        <authorList>
            <person name="Yamagishi J."/>
            <person name="Kidaka T."/>
            <person name="Ochi A."/>
        </authorList>
    </citation>
    <scope>NUCLEOTIDE SEQUENCE [LARGE SCALE GENOMIC DNA]</scope>
    <source>
        <strain evidence="2">USDA-D6B2</strain>
    </source>
</reference>
<evidence type="ECO:0000313" key="3">
    <source>
        <dbReference type="Proteomes" id="UP001497744"/>
    </source>
</evidence>
<keyword evidence="3" id="KW-1185">Reference proteome</keyword>
<dbReference type="Proteomes" id="UP001497744">
    <property type="component" value="Unassembled WGS sequence"/>
</dbReference>
<evidence type="ECO:0000313" key="2">
    <source>
        <dbReference type="EMBL" id="GIX64964.1"/>
    </source>
</evidence>
<dbReference type="EMBL" id="BPLF01000004">
    <property type="protein sequence ID" value="GIX64964.1"/>
    <property type="molecule type" value="Genomic_DNA"/>
</dbReference>